<feature type="binding site" evidence="4">
    <location>
        <position position="218"/>
    </location>
    <ligand>
        <name>Zn(2+)</name>
        <dbReference type="ChEBI" id="CHEBI:29105"/>
    </ligand>
</feature>
<evidence type="ECO:0000256" key="1">
    <source>
        <dbReference type="ARBA" id="ARBA00006924"/>
    </source>
</evidence>
<evidence type="ECO:0000313" key="7">
    <source>
        <dbReference type="Proteomes" id="UP000664534"/>
    </source>
</evidence>
<dbReference type="GO" id="GO:0036055">
    <property type="term" value="F:protein-succinyllysine desuccinylase activity"/>
    <property type="evidence" value="ECO:0007669"/>
    <property type="project" value="InterPro"/>
</dbReference>
<dbReference type="GO" id="GO:0017136">
    <property type="term" value="F:histone deacetylase activity, NAD-dependent"/>
    <property type="evidence" value="ECO:0007669"/>
    <property type="project" value="TreeGrafter"/>
</dbReference>
<dbReference type="Gene3D" id="3.30.1600.10">
    <property type="entry name" value="SIR2/SIRT2 'Small Domain"/>
    <property type="match status" value="1"/>
</dbReference>
<dbReference type="InterPro" id="IPR026590">
    <property type="entry name" value="Ssirtuin_cat_dom"/>
</dbReference>
<dbReference type="GO" id="GO:0036054">
    <property type="term" value="F:protein-malonyllysine demalonylase activity"/>
    <property type="evidence" value="ECO:0007669"/>
    <property type="project" value="InterPro"/>
</dbReference>
<evidence type="ECO:0000256" key="2">
    <source>
        <dbReference type="ARBA" id="ARBA00022679"/>
    </source>
</evidence>
<proteinExistence type="inferred from homology"/>
<dbReference type="GO" id="GO:0046872">
    <property type="term" value="F:metal ion binding"/>
    <property type="evidence" value="ECO:0007669"/>
    <property type="project" value="UniProtKB-KW"/>
</dbReference>
<accession>A0A8H3FJM6</accession>
<feature type="active site" description="Proton acceptor" evidence="4">
    <location>
        <position position="127"/>
    </location>
</feature>
<dbReference type="InterPro" id="IPR029035">
    <property type="entry name" value="DHS-like_NAD/FAD-binding_dom"/>
</dbReference>
<dbReference type="GO" id="GO:0005634">
    <property type="term" value="C:nucleus"/>
    <property type="evidence" value="ECO:0007669"/>
    <property type="project" value="TreeGrafter"/>
</dbReference>
<feature type="binding site" evidence="4">
    <location>
        <position position="221"/>
    </location>
    <ligand>
        <name>Zn(2+)</name>
        <dbReference type="ChEBI" id="CHEBI:29105"/>
    </ligand>
</feature>
<dbReference type="InterPro" id="IPR003000">
    <property type="entry name" value="Sirtuin"/>
</dbReference>
<evidence type="ECO:0000259" key="5">
    <source>
        <dbReference type="PROSITE" id="PS50305"/>
    </source>
</evidence>
<organism evidence="6 7">
    <name type="scientific">Imshaugia aleurites</name>
    <dbReference type="NCBI Taxonomy" id="172621"/>
    <lineage>
        <taxon>Eukaryota</taxon>
        <taxon>Fungi</taxon>
        <taxon>Dikarya</taxon>
        <taxon>Ascomycota</taxon>
        <taxon>Pezizomycotina</taxon>
        <taxon>Lecanoromycetes</taxon>
        <taxon>OSLEUM clade</taxon>
        <taxon>Lecanoromycetidae</taxon>
        <taxon>Lecanorales</taxon>
        <taxon>Lecanorineae</taxon>
        <taxon>Parmeliaceae</taxon>
        <taxon>Imshaugia</taxon>
    </lineage>
</organism>
<protein>
    <recommendedName>
        <fullName evidence="5">Deacetylase sirtuin-type domain-containing protein</fullName>
    </recommendedName>
</protein>
<evidence type="ECO:0000313" key="6">
    <source>
        <dbReference type="EMBL" id="CAF9922161.1"/>
    </source>
</evidence>
<keyword evidence="7" id="KW-1185">Reference proteome</keyword>
<comment type="similarity">
    <text evidence="1">Belongs to the sirtuin family. Class I subfamily.</text>
</comment>
<keyword evidence="4" id="KW-0479">Metal-binding</keyword>
<keyword evidence="3" id="KW-0520">NAD</keyword>
<dbReference type="PANTHER" id="PTHR11085">
    <property type="entry name" value="NAD-DEPENDENT PROTEIN DEACYLASE SIRTUIN-5, MITOCHONDRIAL-RELATED"/>
    <property type="match status" value="1"/>
</dbReference>
<dbReference type="InterPro" id="IPR026591">
    <property type="entry name" value="Sirtuin_cat_small_dom_sf"/>
</dbReference>
<dbReference type="CDD" id="cd01412">
    <property type="entry name" value="SIRT5_Af1_CobB"/>
    <property type="match status" value="1"/>
</dbReference>
<gene>
    <name evidence="6" type="ORF">IMSHALPRED_005599</name>
</gene>
<feature type="domain" description="Deacetylase sirtuin-type" evidence="5">
    <location>
        <begin position="1"/>
        <end position="325"/>
    </location>
</feature>
<evidence type="ECO:0000256" key="4">
    <source>
        <dbReference type="PROSITE-ProRule" id="PRU00236"/>
    </source>
</evidence>
<dbReference type="GO" id="GO:0070403">
    <property type="term" value="F:NAD+ binding"/>
    <property type="evidence" value="ECO:0007669"/>
    <property type="project" value="InterPro"/>
</dbReference>
<dbReference type="EMBL" id="CAJPDT010000030">
    <property type="protein sequence ID" value="CAF9922161.1"/>
    <property type="molecule type" value="Genomic_DNA"/>
</dbReference>
<dbReference type="PANTHER" id="PTHR11085:SF10">
    <property type="entry name" value="NAD-DEPENDENT PROTEIN DEACYLASE SIRTUIN-5, MITOCHONDRIAL-RELATED"/>
    <property type="match status" value="1"/>
</dbReference>
<keyword evidence="2" id="KW-0808">Transferase</keyword>
<name>A0A8H3FJM6_9LECA</name>
<dbReference type="Pfam" id="PF02146">
    <property type="entry name" value="SIR2"/>
    <property type="match status" value="2"/>
</dbReference>
<dbReference type="InterPro" id="IPR027546">
    <property type="entry name" value="Sirtuin_class_III"/>
</dbReference>
<feature type="binding site" evidence="4">
    <location>
        <position position="140"/>
    </location>
    <ligand>
        <name>Zn(2+)</name>
        <dbReference type="ChEBI" id="CHEBI:29105"/>
    </ligand>
</feature>
<dbReference type="AlphaFoldDB" id="A0A8H3FJM6"/>
<dbReference type="Proteomes" id="UP000664534">
    <property type="component" value="Unassembled WGS sequence"/>
</dbReference>
<feature type="binding site" evidence="4">
    <location>
        <position position="135"/>
    </location>
    <ligand>
        <name>Zn(2+)</name>
        <dbReference type="ChEBI" id="CHEBI:29105"/>
    </ligand>
</feature>
<dbReference type="OrthoDB" id="424302at2759"/>
<sequence length="339" mass="36371">MASSSIKPADLESFQNHLRYSDRVLALCGAGLSAASGLPTFRGAGGLWRSYDAVSLATPEAFARDPGLVWQFYSYRRHMALQAQPNPAHYALAALARRKKGFLTLSQNVDGLSQRAGHPASRLHLLHGSLFDIKCTAFYCNYTESNNFTDPIAPALAIPKGGPSPASLGTATSGAGATESLQHAMHGAGSKPQGGKELDISDDRVEMPEIDAKDLPHCPRCGDGLLRPGVVWFGERLPEKIINEVDNFIEEPKKIDLILVIGTSAQVYPAAGYIDKARAKGARVAVVNMDRADTGRGGLEKGDWFFEGDAGVLVPELLKSEIGDISNTERRAGNREDDG</sequence>
<evidence type="ECO:0000256" key="3">
    <source>
        <dbReference type="ARBA" id="ARBA00023027"/>
    </source>
</evidence>
<reference evidence="6" key="1">
    <citation type="submission" date="2021-03" db="EMBL/GenBank/DDBJ databases">
        <authorList>
            <person name="Tagirdzhanova G."/>
        </authorList>
    </citation>
    <scope>NUCLEOTIDE SEQUENCE</scope>
</reference>
<dbReference type="SUPFAM" id="SSF52467">
    <property type="entry name" value="DHS-like NAD/FAD-binding domain"/>
    <property type="match status" value="1"/>
</dbReference>
<dbReference type="InterPro" id="IPR050134">
    <property type="entry name" value="NAD-dep_sirtuin_deacylases"/>
</dbReference>
<dbReference type="Gene3D" id="3.40.50.1220">
    <property type="entry name" value="TPP-binding domain"/>
    <property type="match status" value="1"/>
</dbReference>
<comment type="caution">
    <text evidence="6">The sequence shown here is derived from an EMBL/GenBank/DDBJ whole genome shotgun (WGS) entry which is preliminary data.</text>
</comment>
<keyword evidence="4" id="KW-0862">Zinc</keyword>
<dbReference type="PROSITE" id="PS50305">
    <property type="entry name" value="SIRTUIN"/>
    <property type="match status" value="1"/>
</dbReference>